<proteinExistence type="predicted"/>
<dbReference type="SUPFAM" id="SSF53300">
    <property type="entry name" value="vWA-like"/>
    <property type="match status" value="1"/>
</dbReference>
<dbReference type="FunCoup" id="Q55DY0">
    <property type="interactions" value="99"/>
</dbReference>
<feature type="domain" description="VWFA" evidence="2">
    <location>
        <begin position="29"/>
        <end position="195"/>
    </location>
</feature>
<dbReference type="InterPro" id="IPR027417">
    <property type="entry name" value="P-loop_NTPase"/>
</dbReference>
<dbReference type="PANTHER" id="PTHR14241">
    <property type="entry name" value="INTERFERON-INDUCED PROTEIN 44"/>
    <property type="match status" value="1"/>
</dbReference>
<organism evidence="3 4">
    <name type="scientific">Dictyostelium discoideum</name>
    <name type="common">Social amoeba</name>
    <dbReference type="NCBI Taxonomy" id="44689"/>
    <lineage>
        <taxon>Eukaryota</taxon>
        <taxon>Amoebozoa</taxon>
        <taxon>Evosea</taxon>
        <taxon>Eumycetozoa</taxon>
        <taxon>Dictyostelia</taxon>
        <taxon>Dictyosteliales</taxon>
        <taxon>Dictyosteliaceae</taxon>
        <taxon>Dictyostelium</taxon>
    </lineage>
</organism>
<dbReference type="RefSeq" id="XP_646001.1">
    <property type="nucleotide sequence ID" value="XM_640909.1"/>
</dbReference>
<feature type="compositionally biased region" description="Polar residues" evidence="1">
    <location>
        <begin position="610"/>
        <end position="631"/>
    </location>
</feature>
<evidence type="ECO:0000313" key="4">
    <source>
        <dbReference type="Proteomes" id="UP000002195"/>
    </source>
</evidence>
<feature type="region of interest" description="Disordered" evidence="1">
    <location>
        <begin position="610"/>
        <end position="640"/>
    </location>
</feature>
<dbReference type="InterPro" id="IPR002035">
    <property type="entry name" value="VWF_A"/>
</dbReference>
<dbReference type="Gene3D" id="3.40.50.300">
    <property type="entry name" value="P-loop containing nucleotide triphosphate hydrolases"/>
    <property type="match status" value="1"/>
</dbReference>
<evidence type="ECO:0000256" key="1">
    <source>
        <dbReference type="SAM" id="MobiDB-lite"/>
    </source>
</evidence>
<dbReference type="Gene3D" id="3.40.50.410">
    <property type="entry name" value="von Willebrand factor, type A domain"/>
    <property type="match status" value="1"/>
</dbReference>
<dbReference type="VEuPathDB" id="AmoebaDB:DDB_G0269482"/>
<name>Q55DY0_DICDI</name>
<dbReference type="InterPro" id="IPR036465">
    <property type="entry name" value="vWFA_dom_sf"/>
</dbReference>
<keyword evidence="4" id="KW-1185">Reference proteome</keyword>
<feature type="compositionally biased region" description="Low complexity" evidence="1">
    <location>
        <begin position="196"/>
        <end position="205"/>
    </location>
</feature>
<dbReference type="InParanoid" id="Q55DY0"/>
<dbReference type="eggNOG" id="ENOG502RI33">
    <property type="taxonomic scope" value="Eukaryota"/>
</dbReference>
<dbReference type="GeneID" id="8616948"/>
<sequence>MYKEIPKNNNQRQALKTELKTCTNTDSSVVYYSILIETSSRMSAYNVIIKTFITQLQKINRDCQLQIITFDETVNTVFEFETEPILLKDSLKEIKFSKDNEEANFGQALQVCYANIESCWSSDNISKIIIFSSGKSTDESGDELVDILSLDNNTIFGFACGANSDEVVKDLQYLLPGHKIAPLGKNPSKEIKTLMNSGGESNNSCGGSGSGDDDDGANNSSTNCPVNIEVYPHTTETRSIKEDLFLDVIIKPDGNTTTIPAGTKIKFLSSKYYSAYTIQLKDDLIFGEPYEETIRLEFKKGQLEKTQFEHFPSKINFTIELSNDRDNVHQGYVFLNISYFLGELKSKYSINIGVEGNIGNGKSTLLNGFINLFNPTDELVEYFIANRSNDDHVTTSFNNTSLKEILSSKQDIHPVQESFHDIDISLSDNWGFIDTDVSLRYKAEGRIHHGVSKNNCIVQQPLDRYRVDCFIFVVSIRSFGDKDSMAKIEKKIREVIDMGITPLLAITFVDALSKNQFQELIRTRGELSVQESNTFIINNYTEKETHRDISKDIQYLRLLTKAVQLCKILKEKQAMNKLKALSIDENNNPTPVKNQQPSSFFGECSSTFTSPNKSFQSPMTGSPMQTRQSETQQQQQQQQQQISLPINVTVDVVPDAQGTILTSFEIEANLNETISELKNRLINEIDSNINSNDWSLTKENGTILFESAKLLLLSSSFKPSEQPDSIKLVLKKKLRL</sequence>
<dbReference type="KEGG" id="ddi:DDB_G0269482"/>
<dbReference type="PaxDb" id="44689-DDB0234033"/>
<comment type="caution">
    <text evidence="3">The sequence shown here is derived from an EMBL/GenBank/DDBJ whole genome shotgun (WGS) entry which is preliminary data.</text>
</comment>
<dbReference type="PANTHER" id="PTHR14241:SF32">
    <property type="entry name" value="VWFA DOMAIN-CONTAINING PROTEIN-RELATED"/>
    <property type="match status" value="1"/>
</dbReference>
<dbReference type="SMART" id="SM00327">
    <property type="entry name" value="VWA"/>
    <property type="match status" value="1"/>
</dbReference>
<reference evidence="3 4" key="1">
    <citation type="journal article" date="2005" name="Nature">
        <title>The genome of the social amoeba Dictyostelium discoideum.</title>
        <authorList>
            <consortium name="The Dictyostelium discoideum Sequencing Consortium"/>
            <person name="Eichinger L."/>
            <person name="Pachebat J.A."/>
            <person name="Glockner G."/>
            <person name="Rajandream M.A."/>
            <person name="Sucgang R."/>
            <person name="Berriman M."/>
            <person name="Song J."/>
            <person name="Olsen R."/>
            <person name="Szafranski K."/>
            <person name="Xu Q."/>
            <person name="Tunggal B."/>
            <person name="Kummerfeld S."/>
            <person name="Madera M."/>
            <person name="Konfortov B.A."/>
            <person name="Rivero F."/>
            <person name="Bankier A.T."/>
            <person name="Lehmann R."/>
            <person name="Hamlin N."/>
            <person name="Davies R."/>
            <person name="Gaudet P."/>
            <person name="Fey P."/>
            <person name="Pilcher K."/>
            <person name="Chen G."/>
            <person name="Saunders D."/>
            <person name="Sodergren E."/>
            <person name="Davis P."/>
            <person name="Kerhornou A."/>
            <person name="Nie X."/>
            <person name="Hall N."/>
            <person name="Anjard C."/>
            <person name="Hemphill L."/>
            <person name="Bason N."/>
            <person name="Farbrother P."/>
            <person name="Desany B."/>
            <person name="Just E."/>
            <person name="Morio T."/>
            <person name="Rost R."/>
            <person name="Churcher C."/>
            <person name="Cooper J."/>
            <person name="Haydock S."/>
            <person name="van Driessche N."/>
            <person name="Cronin A."/>
            <person name="Goodhead I."/>
            <person name="Muzny D."/>
            <person name="Mourier T."/>
            <person name="Pain A."/>
            <person name="Lu M."/>
            <person name="Harper D."/>
            <person name="Lindsay R."/>
            <person name="Hauser H."/>
            <person name="James K."/>
            <person name="Quiles M."/>
            <person name="Madan Babu M."/>
            <person name="Saito T."/>
            <person name="Buchrieser C."/>
            <person name="Wardroper A."/>
            <person name="Felder M."/>
            <person name="Thangavelu M."/>
            <person name="Johnson D."/>
            <person name="Knights A."/>
            <person name="Loulseged H."/>
            <person name="Mungall K."/>
            <person name="Oliver K."/>
            <person name="Price C."/>
            <person name="Quail M.A."/>
            <person name="Urushihara H."/>
            <person name="Hernandez J."/>
            <person name="Rabbinowitsch E."/>
            <person name="Steffen D."/>
            <person name="Sanders M."/>
            <person name="Ma J."/>
            <person name="Kohara Y."/>
            <person name="Sharp S."/>
            <person name="Simmonds M."/>
            <person name="Spiegler S."/>
            <person name="Tivey A."/>
            <person name="Sugano S."/>
            <person name="White B."/>
            <person name="Walker D."/>
            <person name="Woodward J."/>
            <person name="Winckler T."/>
            <person name="Tanaka Y."/>
            <person name="Shaulsky G."/>
            <person name="Schleicher M."/>
            <person name="Weinstock G."/>
            <person name="Rosenthal A."/>
            <person name="Cox E.C."/>
            <person name="Chisholm R.L."/>
            <person name="Gibbs R."/>
            <person name="Loomis W.F."/>
            <person name="Platzer M."/>
            <person name="Kay R.R."/>
            <person name="Williams J."/>
            <person name="Dear P.H."/>
            <person name="Noegel A.A."/>
            <person name="Barrell B."/>
            <person name="Kuspa A."/>
        </authorList>
    </citation>
    <scope>NUCLEOTIDE SEQUENCE [LARGE SCALE GENOMIC DNA]</scope>
    <source>
        <strain evidence="3 4">AX4</strain>
    </source>
</reference>
<dbReference type="AlphaFoldDB" id="Q55DY0"/>
<dbReference type="CDD" id="cd00198">
    <property type="entry name" value="vWFA"/>
    <property type="match status" value="1"/>
</dbReference>
<evidence type="ECO:0000259" key="2">
    <source>
        <dbReference type="SMART" id="SM00327"/>
    </source>
</evidence>
<dbReference type="Proteomes" id="UP000002195">
    <property type="component" value="Unassembled WGS sequence"/>
</dbReference>
<accession>Q55DY0</accession>
<gene>
    <name evidence="3" type="ORF">DDB_G0269482</name>
</gene>
<dbReference type="PhylomeDB" id="Q55DY0"/>
<evidence type="ECO:0000313" key="3">
    <source>
        <dbReference type="EMBL" id="EAL72091.1"/>
    </source>
</evidence>
<dbReference type="dictyBase" id="DDB_G0269482"/>
<dbReference type="Pfam" id="PF00092">
    <property type="entry name" value="VWA"/>
    <property type="match status" value="1"/>
</dbReference>
<dbReference type="SUPFAM" id="SSF52540">
    <property type="entry name" value="P-loop containing nucleoside triphosphate hydrolases"/>
    <property type="match status" value="1"/>
</dbReference>
<feature type="region of interest" description="Disordered" evidence="1">
    <location>
        <begin position="191"/>
        <end position="224"/>
    </location>
</feature>
<dbReference type="HOGENOM" id="CLU_399251_0_0_1"/>
<dbReference type="EMBL" id="AAFI02000005">
    <property type="protein sequence ID" value="EAL72091.1"/>
    <property type="molecule type" value="Genomic_DNA"/>
</dbReference>
<protein>
    <recommendedName>
        <fullName evidence="2">VWFA domain-containing protein</fullName>
    </recommendedName>
</protein>